<organism evidence="7">
    <name type="scientific">Rothia mucilaginosa</name>
    <dbReference type="NCBI Taxonomy" id="43675"/>
    <lineage>
        <taxon>Bacteria</taxon>
        <taxon>Bacillati</taxon>
        <taxon>Actinomycetota</taxon>
        <taxon>Actinomycetes</taxon>
        <taxon>Micrococcales</taxon>
        <taxon>Micrococcaceae</taxon>
        <taxon>Rothia</taxon>
    </lineage>
</organism>
<proteinExistence type="predicted"/>
<keyword evidence="4 7" id="KW-0067">ATP-binding</keyword>
<dbReference type="Proteomes" id="UP000066203">
    <property type="component" value="Chromosome"/>
</dbReference>
<dbReference type="PROSITE" id="PS50893">
    <property type="entry name" value="ABC_TRANSPORTER_2"/>
    <property type="match status" value="1"/>
</dbReference>
<evidence type="ECO:0000313" key="7">
    <source>
        <dbReference type="EMBL" id="BAS20492.1"/>
    </source>
</evidence>
<reference evidence="8" key="1">
    <citation type="submission" date="2015-08" db="EMBL/GenBank/DDBJ databases">
        <title>Complete genome sequence of Rothia mucilaginosa strain NUM-Rm6536.</title>
        <authorList>
            <person name="Nambu T."/>
        </authorList>
    </citation>
    <scope>NUCLEOTIDE SEQUENCE [LARGE SCALE GENOMIC DNA]</scope>
    <source>
        <strain evidence="8">NUM-Rm6536</strain>
    </source>
</reference>
<dbReference type="InterPro" id="IPR050763">
    <property type="entry name" value="ABC_transporter_ATP-binding"/>
</dbReference>
<evidence type="ECO:0000256" key="2">
    <source>
        <dbReference type="ARBA" id="ARBA00022448"/>
    </source>
</evidence>
<dbReference type="AlphaFoldDB" id="A0A0K2S0Z2"/>
<evidence type="ECO:0000256" key="5">
    <source>
        <dbReference type="ARBA" id="ARBA00023251"/>
    </source>
</evidence>
<dbReference type="GO" id="GO:0046677">
    <property type="term" value="P:response to antibiotic"/>
    <property type="evidence" value="ECO:0007669"/>
    <property type="project" value="UniProtKB-KW"/>
</dbReference>
<dbReference type="GO" id="GO:0005524">
    <property type="term" value="F:ATP binding"/>
    <property type="evidence" value="ECO:0007669"/>
    <property type="project" value="UniProtKB-KW"/>
</dbReference>
<dbReference type="EMBL" id="AP014938">
    <property type="protein sequence ID" value="BAS20492.1"/>
    <property type="molecule type" value="Genomic_DNA"/>
</dbReference>
<dbReference type="PANTHER" id="PTHR42711:SF17">
    <property type="entry name" value="ABC TRANSPORTER ATP-BINDING PROTEIN"/>
    <property type="match status" value="1"/>
</dbReference>
<evidence type="ECO:0000256" key="4">
    <source>
        <dbReference type="ARBA" id="ARBA00022840"/>
    </source>
</evidence>
<dbReference type="SUPFAM" id="SSF52540">
    <property type="entry name" value="P-loop containing nucleoside triphosphate hydrolases"/>
    <property type="match status" value="1"/>
</dbReference>
<dbReference type="Gene3D" id="3.40.50.300">
    <property type="entry name" value="P-loop containing nucleotide triphosphate hydrolases"/>
    <property type="match status" value="1"/>
</dbReference>
<gene>
    <name evidence="7" type="ORF">RM6536_1245</name>
</gene>
<evidence type="ECO:0000256" key="3">
    <source>
        <dbReference type="ARBA" id="ARBA00022741"/>
    </source>
</evidence>
<dbReference type="Pfam" id="PF00005">
    <property type="entry name" value="ABC_tran"/>
    <property type="match status" value="1"/>
</dbReference>
<evidence type="ECO:0000259" key="6">
    <source>
        <dbReference type="PROSITE" id="PS50893"/>
    </source>
</evidence>
<dbReference type="GO" id="GO:0005886">
    <property type="term" value="C:plasma membrane"/>
    <property type="evidence" value="ECO:0007669"/>
    <property type="project" value="UniProtKB-SubCell"/>
</dbReference>
<dbReference type="PANTHER" id="PTHR42711">
    <property type="entry name" value="ABC TRANSPORTER ATP-BINDING PROTEIN"/>
    <property type="match status" value="1"/>
</dbReference>
<dbReference type="InterPro" id="IPR003439">
    <property type="entry name" value="ABC_transporter-like_ATP-bd"/>
</dbReference>
<dbReference type="RefSeq" id="WP_049356412.1">
    <property type="nucleotide sequence ID" value="NZ_AP014938.1"/>
</dbReference>
<accession>A0A0K2S0Z2</accession>
<comment type="subcellular location">
    <subcellularLocation>
        <location evidence="1">Cell membrane</location>
        <topology evidence="1">Peripheral membrane protein</topology>
    </subcellularLocation>
</comment>
<evidence type="ECO:0000313" key="8">
    <source>
        <dbReference type="Proteomes" id="UP000066203"/>
    </source>
</evidence>
<dbReference type="InterPro" id="IPR003593">
    <property type="entry name" value="AAA+_ATPase"/>
</dbReference>
<keyword evidence="5" id="KW-0046">Antibiotic resistance</keyword>
<dbReference type="PATRIC" id="fig|43675.28.peg.1274"/>
<name>A0A0K2S0Z2_9MICC</name>
<keyword evidence="2" id="KW-0813">Transport</keyword>
<feature type="domain" description="ABC transporter" evidence="6">
    <location>
        <begin position="23"/>
        <end position="246"/>
    </location>
</feature>
<dbReference type="GO" id="GO:0016887">
    <property type="term" value="F:ATP hydrolysis activity"/>
    <property type="evidence" value="ECO:0007669"/>
    <property type="project" value="InterPro"/>
</dbReference>
<evidence type="ECO:0000256" key="1">
    <source>
        <dbReference type="ARBA" id="ARBA00004202"/>
    </source>
</evidence>
<dbReference type="SMART" id="SM00382">
    <property type="entry name" value="AAA"/>
    <property type="match status" value="1"/>
</dbReference>
<keyword evidence="3" id="KW-0547">Nucleotide-binding</keyword>
<sequence>MNTAALQNSKQNTAETVISARSLRQVFSTRAAGTVVAVNSIDLTVKRGEIIALLGPNGAGKTTLIDMILGLTQPSGGELSVFGRNASEAARAGLLGAVQQTGGLLKDLTIRATVEMIAALYPKPIDVDEVLAGADLTDIAKRKVGKCSGGQQQRLRYALATMHSPELLILDEPTAGMDVNARRTFWERMEAIAERGTTILFATHYLEEAQNFAQRIVLMESGSIIADGSSDEIRALTGHRHLSFLAPAPITDLDVPVEVTEESGGYRHRISVLEIEQVLRTLLNNYSIRDLEVTKPSLDESFTLLTEQAAASKASDA</sequence>
<dbReference type="InterPro" id="IPR027417">
    <property type="entry name" value="P-loop_NTPase"/>
</dbReference>
<protein>
    <submittedName>
        <fullName evidence="7">Methionine ABC transporter ATP-binding protein</fullName>
    </submittedName>
</protein>